<protein>
    <submittedName>
        <fullName evidence="2">Uncharacterized protein</fullName>
    </submittedName>
</protein>
<dbReference type="Proteomes" id="UP000664601">
    <property type="component" value="Unassembled WGS sequence"/>
</dbReference>
<comment type="caution">
    <text evidence="2">The sequence shown here is derived from an EMBL/GenBank/DDBJ whole genome shotgun (WGS) entry which is preliminary data.</text>
</comment>
<dbReference type="EMBL" id="JAFREM010000001">
    <property type="protein sequence ID" value="MBO1304621.1"/>
    <property type="molecule type" value="Genomic_DNA"/>
</dbReference>
<feature type="transmembrane region" description="Helical" evidence="1">
    <location>
        <begin position="71"/>
        <end position="92"/>
    </location>
</feature>
<evidence type="ECO:0000313" key="3">
    <source>
        <dbReference type="Proteomes" id="UP000664601"/>
    </source>
</evidence>
<name>A0ABS3L767_9ENTE</name>
<feature type="transmembrane region" description="Helical" evidence="1">
    <location>
        <begin position="46"/>
        <end position="65"/>
    </location>
</feature>
<keyword evidence="3" id="KW-1185">Reference proteome</keyword>
<sequence>MSKKSPTDIIKEQISFIEARITRYEELRDGSMLRRILFGGGRQSKLGFLGLVIGLGMLFYAMFHYTAGAEILLVAVLSILLLGYCLLQLNLIRKKNNPEKFDRMVYSLTQEKASMEKELQRLLAANSNIKKP</sequence>
<keyword evidence="1" id="KW-0812">Transmembrane</keyword>
<proteinExistence type="predicted"/>
<keyword evidence="1" id="KW-1133">Transmembrane helix</keyword>
<accession>A0ABS3L767</accession>
<dbReference type="RefSeq" id="WP_207671562.1">
    <property type="nucleotide sequence ID" value="NZ_JAFREM010000001.1"/>
</dbReference>
<gene>
    <name evidence="2" type="ORF">JZO70_00490</name>
</gene>
<keyword evidence="1" id="KW-0472">Membrane</keyword>
<evidence type="ECO:0000313" key="2">
    <source>
        <dbReference type="EMBL" id="MBO1304621.1"/>
    </source>
</evidence>
<reference evidence="2 3" key="1">
    <citation type="submission" date="2021-03" db="EMBL/GenBank/DDBJ databases">
        <title>Enterococcal diversity collection.</title>
        <authorList>
            <person name="Gilmore M.S."/>
            <person name="Schwartzman J."/>
            <person name="Van Tyne D."/>
            <person name="Martin M."/>
            <person name="Earl A.M."/>
            <person name="Manson A.L."/>
            <person name="Straub T."/>
            <person name="Salamzade R."/>
            <person name="Saavedra J."/>
            <person name="Lebreton F."/>
            <person name="Prichula J."/>
            <person name="Schaufler K."/>
            <person name="Gaca A."/>
            <person name="Sgardioli B."/>
            <person name="Wagenaar J."/>
            <person name="Strong T."/>
        </authorList>
    </citation>
    <scope>NUCLEOTIDE SEQUENCE [LARGE SCALE GENOMIC DNA]</scope>
    <source>
        <strain evidence="2 3">669A</strain>
    </source>
</reference>
<evidence type="ECO:0000256" key="1">
    <source>
        <dbReference type="SAM" id="Phobius"/>
    </source>
</evidence>
<organism evidence="2 3">
    <name type="scientific">Candidatus Enterococcus moelleringii</name>
    <dbReference type="NCBI Taxonomy" id="2815325"/>
    <lineage>
        <taxon>Bacteria</taxon>
        <taxon>Bacillati</taxon>
        <taxon>Bacillota</taxon>
        <taxon>Bacilli</taxon>
        <taxon>Lactobacillales</taxon>
        <taxon>Enterococcaceae</taxon>
        <taxon>Enterococcus</taxon>
    </lineage>
</organism>